<feature type="domain" description="Leucine-binding protein" evidence="4">
    <location>
        <begin position="67"/>
        <end position="415"/>
    </location>
</feature>
<evidence type="ECO:0000259" key="4">
    <source>
        <dbReference type="Pfam" id="PF13458"/>
    </source>
</evidence>
<feature type="transmembrane region" description="Helical" evidence="3">
    <location>
        <begin position="12"/>
        <end position="37"/>
    </location>
</feature>
<dbReference type="PANTHER" id="PTHR47235">
    <property type="entry name" value="BLR6548 PROTEIN"/>
    <property type="match status" value="1"/>
</dbReference>
<keyword evidence="3" id="KW-0472">Membrane</keyword>
<keyword evidence="6" id="KW-1185">Reference proteome</keyword>
<evidence type="ECO:0000256" key="2">
    <source>
        <dbReference type="ARBA" id="ARBA00022729"/>
    </source>
</evidence>
<proteinExistence type="inferred from homology"/>
<name>A0A498DDU2_9BACI</name>
<sequence>MGLTKNLKNKIIILRVVILKKISLLFFVSLLVFVLAACNETTTGSQLNNAKDDDELYVTRGVTNDKILIGNISPHTGPIAESGTARYGTEAYFNYINENGGVHGRQLELISYDDQYQPSQTVQVAPRLVEEDEVFLLLSNQGTANNFAVKDYYEENKVVSFLINTGAPDFTATKNPYWLGTGLTVYNIEAEILLEYAINEIGAKKIAVVYQNDDFGNVGFDAVKKAIGKYEGAEIIAEVPYVTGNEDFSSQAVKIKDSNPDAVLSFSLSGPTASLKKSMYDLGIDVPFLVTGLGGNNTNQFELAGAEAWEGTISSTPYFNPTSAPDDPQMKVYAEQLAKDFPDLPIDGFAQSGWASAQVLVEALERAGEDLTMEKFVEAVYTLEDWDGSMYASVSFSKENHYGLTSVYITEAKDGKITPITGKITYDPETGEISSE</sequence>
<comment type="caution">
    <text evidence="5">The sequence shown here is derived from an EMBL/GenBank/DDBJ whole genome shotgun (WGS) entry which is preliminary data.</text>
</comment>
<dbReference type="PANTHER" id="PTHR47235:SF1">
    <property type="entry name" value="BLR6548 PROTEIN"/>
    <property type="match status" value="1"/>
</dbReference>
<dbReference type="Pfam" id="PF13458">
    <property type="entry name" value="Peripla_BP_6"/>
    <property type="match status" value="1"/>
</dbReference>
<keyword evidence="3" id="KW-1133">Transmembrane helix</keyword>
<accession>A0A498DDU2</accession>
<dbReference type="InterPro" id="IPR028081">
    <property type="entry name" value="Leu-bd"/>
</dbReference>
<keyword evidence="2" id="KW-0732">Signal</keyword>
<dbReference type="SUPFAM" id="SSF53822">
    <property type="entry name" value="Periplasmic binding protein-like I"/>
    <property type="match status" value="1"/>
</dbReference>
<dbReference type="Proteomes" id="UP000270219">
    <property type="component" value="Unassembled WGS sequence"/>
</dbReference>
<protein>
    <recommendedName>
        <fullName evidence="4">Leucine-binding protein domain-containing protein</fullName>
    </recommendedName>
</protein>
<evidence type="ECO:0000313" key="6">
    <source>
        <dbReference type="Proteomes" id="UP000270219"/>
    </source>
</evidence>
<dbReference type="CDD" id="cd06343">
    <property type="entry name" value="PBP1_ABC_ligand_binding-like"/>
    <property type="match status" value="1"/>
</dbReference>
<dbReference type="EMBL" id="RCHR01000002">
    <property type="protein sequence ID" value="RLL46830.1"/>
    <property type="molecule type" value="Genomic_DNA"/>
</dbReference>
<gene>
    <name evidence="5" type="ORF">D8M04_06425</name>
</gene>
<dbReference type="InterPro" id="IPR028082">
    <property type="entry name" value="Peripla_BP_I"/>
</dbReference>
<dbReference type="Gene3D" id="3.40.50.2300">
    <property type="match status" value="2"/>
</dbReference>
<reference evidence="5 6" key="1">
    <citation type="submission" date="2018-10" db="EMBL/GenBank/DDBJ databases">
        <title>Oceanobacillus sp. YLB-02 draft genome.</title>
        <authorList>
            <person name="Yu L."/>
        </authorList>
    </citation>
    <scope>NUCLEOTIDE SEQUENCE [LARGE SCALE GENOMIC DNA]</scope>
    <source>
        <strain evidence="5 6">YLB-02</strain>
    </source>
</reference>
<keyword evidence="3" id="KW-0812">Transmembrane</keyword>
<evidence type="ECO:0000256" key="1">
    <source>
        <dbReference type="ARBA" id="ARBA00010062"/>
    </source>
</evidence>
<evidence type="ECO:0000256" key="3">
    <source>
        <dbReference type="SAM" id="Phobius"/>
    </source>
</evidence>
<comment type="similarity">
    <text evidence="1">Belongs to the leucine-binding protein family.</text>
</comment>
<organism evidence="5 6">
    <name type="scientific">Oceanobacillus piezotolerans</name>
    <dbReference type="NCBI Taxonomy" id="2448030"/>
    <lineage>
        <taxon>Bacteria</taxon>
        <taxon>Bacillati</taxon>
        <taxon>Bacillota</taxon>
        <taxon>Bacilli</taxon>
        <taxon>Bacillales</taxon>
        <taxon>Bacillaceae</taxon>
        <taxon>Oceanobacillus</taxon>
    </lineage>
</organism>
<dbReference type="AlphaFoldDB" id="A0A498DDU2"/>
<evidence type="ECO:0000313" key="5">
    <source>
        <dbReference type="EMBL" id="RLL46830.1"/>
    </source>
</evidence>